<gene>
    <name evidence="3" type="ORF">IEQ34_007814</name>
</gene>
<dbReference type="PANTHER" id="PTHR36383">
    <property type="entry name" value="OS09G0529350 PROTEIN"/>
    <property type="match status" value="1"/>
</dbReference>
<keyword evidence="2" id="KW-0472">Membrane</keyword>
<keyword evidence="1" id="KW-0175">Coiled coil</keyword>
<feature type="transmembrane region" description="Helical" evidence="2">
    <location>
        <begin position="198"/>
        <end position="220"/>
    </location>
</feature>
<protein>
    <submittedName>
        <fullName evidence="3">Uncharacterized protein</fullName>
    </submittedName>
</protein>
<dbReference type="AlphaFoldDB" id="A0AAV7H5T6"/>
<evidence type="ECO:0000256" key="2">
    <source>
        <dbReference type="SAM" id="Phobius"/>
    </source>
</evidence>
<dbReference type="EMBL" id="JAGFBR010000008">
    <property type="protein sequence ID" value="KAH0463232.1"/>
    <property type="molecule type" value="Genomic_DNA"/>
</dbReference>
<evidence type="ECO:0000256" key="1">
    <source>
        <dbReference type="SAM" id="Coils"/>
    </source>
</evidence>
<reference evidence="3 4" key="1">
    <citation type="journal article" date="2021" name="Hortic Res">
        <title>Chromosome-scale assembly of the Dendrobium chrysotoxum genome enhances the understanding of orchid evolution.</title>
        <authorList>
            <person name="Zhang Y."/>
            <person name="Zhang G.Q."/>
            <person name="Zhang D."/>
            <person name="Liu X.D."/>
            <person name="Xu X.Y."/>
            <person name="Sun W.H."/>
            <person name="Yu X."/>
            <person name="Zhu X."/>
            <person name="Wang Z.W."/>
            <person name="Zhao X."/>
            <person name="Zhong W.Y."/>
            <person name="Chen H."/>
            <person name="Yin W.L."/>
            <person name="Huang T."/>
            <person name="Niu S.C."/>
            <person name="Liu Z.J."/>
        </authorList>
    </citation>
    <scope>NUCLEOTIDE SEQUENCE [LARGE SCALE GENOMIC DNA]</scope>
    <source>
        <strain evidence="3">Lindl</strain>
    </source>
</reference>
<organism evidence="3 4">
    <name type="scientific">Dendrobium chrysotoxum</name>
    <name type="common">Orchid</name>
    <dbReference type="NCBI Taxonomy" id="161865"/>
    <lineage>
        <taxon>Eukaryota</taxon>
        <taxon>Viridiplantae</taxon>
        <taxon>Streptophyta</taxon>
        <taxon>Embryophyta</taxon>
        <taxon>Tracheophyta</taxon>
        <taxon>Spermatophyta</taxon>
        <taxon>Magnoliopsida</taxon>
        <taxon>Liliopsida</taxon>
        <taxon>Asparagales</taxon>
        <taxon>Orchidaceae</taxon>
        <taxon>Epidendroideae</taxon>
        <taxon>Malaxideae</taxon>
        <taxon>Dendrobiinae</taxon>
        <taxon>Dendrobium</taxon>
    </lineage>
</organism>
<evidence type="ECO:0000313" key="3">
    <source>
        <dbReference type="EMBL" id="KAH0463232.1"/>
    </source>
</evidence>
<comment type="caution">
    <text evidence="3">The sequence shown here is derived from an EMBL/GenBank/DDBJ whole genome shotgun (WGS) entry which is preliminary data.</text>
</comment>
<sequence>MNPISFPHLRPLPGRTGMIPRRTWTTSAADFPRFHLLLVRSGGETAEPSSLGPDEAADGLLGERVDELLKREENRPLLERLEEASRRVDRARAALADIEKQQAEALRSKQLVLQLQSRESEIAVTQKELLKARGMVEESERHLSFGEYDKSSKLPRNKVISKEVERLESIKAASISSIVGTLASLPLSLYQATNFTVFALHTTIIFIGTALFGVTFRYTIRRDIDNFQLKTGTSAAFGIIKGLAEIEAGKPLELNLASFVSHSIDGAVSVSENIIIFLAAAIALDFCFKMRLLSPFPMEE</sequence>
<dbReference type="PANTHER" id="PTHR36383:SF1">
    <property type="entry name" value="PROTEIN, PUTATIVE-RELATED"/>
    <property type="match status" value="1"/>
</dbReference>
<keyword evidence="2" id="KW-0812">Transmembrane</keyword>
<feature type="coiled-coil region" evidence="1">
    <location>
        <begin position="81"/>
        <end position="108"/>
    </location>
</feature>
<evidence type="ECO:0000313" key="4">
    <source>
        <dbReference type="Proteomes" id="UP000775213"/>
    </source>
</evidence>
<accession>A0AAV7H5T6</accession>
<keyword evidence="2" id="KW-1133">Transmembrane helix</keyword>
<keyword evidence="4" id="KW-1185">Reference proteome</keyword>
<dbReference type="Proteomes" id="UP000775213">
    <property type="component" value="Unassembled WGS sequence"/>
</dbReference>
<proteinExistence type="predicted"/>
<name>A0AAV7H5T6_DENCH</name>